<keyword evidence="7 8" id="KW-0472">Membrane</keyword>
<keyword evidence="10" id="KW-1185">Reference proteome</keyword>
<comment type="subcellular location">
    <subcellularLocation>
        <location evidence="1">Cell membrane</location>
        <topology evidence="1">Multi-pass membrane protein</topology>
    </subcellularLocation>
</comment>
<keyword evidence="4" id="KW-1003">Cell membrane</keyword>
<dbReference type="EMBL" id="JAGEMK010000012">
    <property type="protein sequence ID" value="MBO1753374.1"/>
    <property type="molecule type" value="Genomic_DNA"/>
</dbReference>
<evidence type="ECO:0000256" key="8">
    <source>
        <dbReference type="SAM" id="Phobius"/>
    </source>
</evidence>
<accession>A0A939LSL0</accession>
<evidence type="ECO:0000256" key="2">
    <source>
        <dbReference type="ARBA" id="ARBA00009212"/>
    </source>
</evidence>
<dbReference type="GO" id="GO:0005886">
    <property type="term" value="C:plasma membrane"/>
    <property type="evidence" value="ECO:0007669"/>
    <property type="project" value="UniProtKB-SubCell"/>
</dbReference>
<gene>
    <name evidence="9" type="ORF">J4G33_16310</name>
</gene>
<name>A0A939LSL0_9CELL</name>
<dbReference type="InterPro" id="IPR007208">
    <property type="entry name" value="MrpF/PhaF-like"/>
</dbReference>
<evidence type="ECO:0000256" key="1">
    <source>
        <dbReference type="ARBA" id="ARBA00004651"/>
    </source>
</evidence>
<comment type="similarity">
    <text evidence="2">Belongs to the CPA3 antiporters (TC 2.A.63) subunit F family.</text>
</comment>
<sequence>MNVIDVAFAVIVLSMLAATIRILKGPSDADRGAAADIIFFGFVALVVLLGLRLETGYIIDLALVGTIVGFIAALSLARLITGGKR</sequence>
<proteinExistence type="inferred from homology"/>
<evidence type="ECO:0000313" key="9">
    <source>
        <dbReference type="EMBL" id="MBO1753374.1"/>
    </source>
</evidence>
<dbReference type="PANTHER" id="PTHR34702">
    <property type="entry name" value="NA(+)/H(+) ANTIPORTER SUBUNIT F1"/>
    <property type="match status" value="1"/>
</dbReference>
<comment type="caution">
    <text evidence="9">The sequence shown here is derived from an EMBL/GenBank/DDBJ whole genome shotgun (WGS) entry which is preliminary data.</text>
</comment>
<evidence type="ECO:0000256" key="3">
    <source>
        <dbReference type="ARBA" id="ARBA00022448"/>
    </source>
</evidence>
<organism evidence="9 10">
    <name type="scientific">Actinotalea soli</name>
    <dbReference type="NCBI Taxonomy" id="2819234"/>
    <lineage>
        <taxon>Bacteria</taxon>
        <taxon>Bacillati</taxon>
        <taxon>Actinomycetota</taxon>
        <taxon>Actinomycetes</taxon>
        <taxon>Micrococcales</taxon>
        <taxon>Cellulomonadaceae</taxon>
        <taxon>Actinotalea</taxon>
    </lineage>
</organism>
<feature type="transmembrane region" description="Helical" evidence="8">
    <location>
        <begin position="32"/>
        <end position="51"/>
    </location>
</feature>
<dbReference type="AlphaFoldDB" id="A0A939LSL0"/>
<evidence type="ECO:0000313" key="10">
    <source>
        <dbReference type="Proteomes" id="UP000664209"/>
    </source>
</evidence>
<evidence type="ECO:0000256" key="6">
    <source>
        <dbReference type="ARBA" id="ARBA00022989"/>
    </source>
</evidence>
<keyword evidence="6 8" id="KW-1133">Transmembrane helix</keyword>
<evidence type="ECO:0000256" key="4">
    <source>
        <dbReference type="ARBA" id="ARBA00022475"/>
    </source>
</evidence>
<dbReference type="RefSeq" id="WP_208057064.1">
    <property type="nucleotide sequence ID" value="NZ_JAGEMK010000012.1"/>
</dbReference>
<dbReference type="GO" id="GO:0015385">
    <property type="term" value="F:sodium:proton antiporter activity"/>
    <property type="evidence" value="ECO:0007669"/>
    <property type="project" value="TreeGrafter"/>
</dbReference>
<reference evidence="9" key="1">
    <citation type="submission" date="2021-03" db="EMBL/GenBank/DDBJ databases">
        <title>Actinotalea soli sp. nov., isolated from soil.</title>
        <authorList>
            <person name="Ping W."/>
            <person name="Zhang J."/>
        </authorList>
    </citation>
    <scope>NUCLEOTIDE SEQUENCE</scope>
    <source>
        <strain evidence="9">BY-33</strain>
    </source>
</reference>
<protein>
    <submittedName>
        <fullName evidence="9">Pesticidal protein Cry26Aa</fullName>
    </submittedName>
</protein>
<dbReference type="PANTHER" id="PTHR34702:SF1">
    <property type="entry name" value="NA(+)_H(+) ANTIPORTER SUBUNIT F"/>
    <property type="match status" value="1"/>
</dbReference>
<keyword evidence="3" id="KW-0813">Transport</keyword>
<dbReference type="Proteomes" id="UP000664209">
    <property type="component" value="Unassembled WGS sequence"/>
</dbReference>
<dbReference type="Pfam" id="PF04066">
    <property type="entry name" value="MrpF_PhaF"/>
    <property type="match status" value="1"/>
</dbReference>
<evidence type="ECO:0000256" key="7">
    <source>
        <dbReference type="ARBA" id="ARBA00023136"/>
    </source>
</evidence>
<feature type="transmembrane region" description="Helical" evidence="8">
    <location>
        <begin position="57"/>
        <end position="80"/>
    </location>
</feature>
<keyword evidence="5 8" id="KW-0812">Transmembrane</keyword>
<feature type="transmembrane region" description="Helical" evidence="8">
    <location>
        <begin position="6"/>
        <end position="23"/>
    </location>
</feature>
<evidence type="ECO:0000256" key="5">
    <source>
        <dbReference type="ARBA" id="ARBA00022692"/>
    </source>
</evidence>